<feature type="chain" id="PRO_5034021481" evidence="3">
    <location>
        <begin position="18"/>
        <end position="591"/>
    </location>
</feature>
<keyword evidence="2" id="KW-1133">Transmembrane helix</keyword>
<name>A0A8H4BDR5_MUCCL</name>
<protein>
    <submittedName>
        <fullName evidence="4">Uncharacterized protein</fullName>
    </submittedName>
</protein>
<feature type="transmembrane region" description="Helical" evidence="2">
    <location>
        <begin position="56"/>
        <end position="79"/>
    </location>
</feature>
<sequence length="591" mass="61264">MLLAILFFCLPLYFVRAAVSCTVQYIFGCGFSLAAPLDALLAAAVYAVYQQHLLEVILDCGFMLFRWFFSCLSLCLIFACGLCHVVVSVWKLGCWLFDGVFSSAAGTPVSRSARNVSEPFSLAACISLGMAAKADAVRADPPVVPSRPVTKRLSSLALDPPAFFVKPVPVSPTGVPSLGISCAGRAVLYAADRWVNCAAAVGRRVSFSGALPLSGLSSAAIDPGHPTTSAISSCRRVGGVRRCTTAFACSLRARGNCRVGKSGRRSSGVSLRRNLARAFKAADILGISSGISLLSSFRGAAANACQLLRVTSCAKKVNTGLFLASAPTVTPATGKRNASSAARHVPRFPAAGGRVNKPVVAGATARRMRRAGVEDALRLHQSHSAATVSASRAAVTAAATSSSRGAVPRLPASARVQKPVAKSATQRRLRRAGVKEALCLHQSRLGAAGVAARAASAVREKEIAARPIRAISRRRALVSVAAGSTVLPPFPPATAPSSVKALPSSLPAAAVRPTASSVPDVVLATAASLAQKNRAAGAFGVLPATGSAFPVRPMKPKNRSVSRRGVPSANTANWNPVVPRGPWQPQRPVSS</sequence>
<evidence type="ECO:0000313" key="4">
    <source>
        <dbReference type="EMBL" id="KAF1800265.1"/>
    </source>
</evidence>
<feature type="transmembrane region" description="Helical" evidence="2">
    <location>
        <begin position="27"/>
        <end position="49"/>
    </location>
</feature>
<proteinExistence type="predicted"/>
<feature type="region of interest" description="Disordered" evidence="1">
    <location>
        <begin position="547"/>
        <end position="591"/>
    </location>
</feature>
<evidence type="ECO:0000313" key="5">
    <source>
        <dbReference type="Proteomes" id="UP000469890"/>
    </source>
</evidence>
<dbReference type="AlphaFoldDB" id="A0A8H4BDR5"/>
<feature type="signal peptide" evidence="3">
    <location>
        <begin position="1"/>
        <end position="17"/>
    </location>
</feature>
<gene>
    <name evidence="4" type="ORF">FB192DRAFT_1449752</name>
</gene>
<evidence type="ECO:0000256" key="3">
    <source>
        <dbReference type="SAM" id="SignalP"/>
    </source>
</evidence>
<evidence type="ECO:0000256" key="2">
    <source>
        <dbReference type="SAM" id="Phobius"/>
    </source>
</evidence>
<comment type="caution">
    <text evidence="4">The sequence shown here is derived from an EMBL/GenBank/DDBJ whole genome shotgun (WGS) entry which is preliminary data.</text>
</comment>
<reference evidence="4 5" key="1">
    <citation type="submission" date="2019-09" db="EMBL/GenBank/DDBJ databases">
        <authorList>
            <consortium name="DOE Joint Genome Institute"/>
            <person name="Mondo S.J."/>
            <person name="Navarro-Mendoza M.I."/>
            <person name="Perez-Arques C."/>
            <person name="Panchal S."/>
            <person name="Nicolas F.E."/>
            <person name="Ganguly P."/>
            <person name="Pangilinan J."/>
            <person name="Grigoriev I."/>
            <person name="Heitman J."/>
            <person name="Sanya K."/>
            <person name="Garre V."/>
        </authorList>
    </citation>
    <scope>NUCLEOTIDE SEQUENCE [LARGE SCALE GENOMIC DNA]</scope>
    <source>
        <strain evidence="4 5">MU402</strain>
    </source>
</reference>
<keyword evidence="2" id="KW-0472">Membrane</keyword>
<accession>A0A8H4BDR5</accession>
<evidence type="ECO:0000256" key="1">
    <source>
        <dbReference type="SAM" id="MobiDB-lite"/>
    </source>
</evidence>
<keyword evidence="2" id="KW-0812">Transmembrane</keyword>
<organism evidence="4 5">
    <name type="scientific">Mucor circinelloides f. lusitanicus</name>
    <name type="common">Mucor racemosus var. lusitanicus</name>
    <dbReference type="NCBI Taxonomy" id="29924"/>
    <lineage>
        <taxon>Eukaryota</taxon>
        <taxon>Fungi</taxon>
        <taxon>Fungi incertae sedis</taxon>
        <taxon>Mucoromycota</taxon>
        <taxon>Mucoromycotina</taxon>
        <taxon>Mucoromycetes</taxon>
        <taxon>Mucorales</taxon>
        <taxon>Mucorineae</taxon>
        <taxon>Mucoraceae</taxon>
        <taxon>Mucor</taxon>
    </lineage>
</organism>
<keyword evidence="3" id="KW-0732">Signal</keyword>
<dbReference type="EMBL" id="JAAECE010000006">
    <property type="protein sequence ID" value="KAF1800265.1"/>
    <property type="molecule type" value="Genomic_DNA"/>
</dbReference>
<dbReference type="Proteomes" id="UP000469890">
    <property type="component" value="Unassembled WGS sequence"/>
</dbReference>